<dbReference type="PANTHER" id="PTHR23220:SF133">
    <property type="entry name" value="INTEGRIN ALPHA-PS2"/>
    <property type="match status" value="1"/>
</dbReference>
<feature type="compositionally biased region" description="Basic and acidic residues" evidence="5">
    <location>
        <begin position="133"/>
        <end position="142"/>
    </location>
</feature>
<feature type="compositionally biased region" description="Low complexity" evidence="5">
    <location>
        <begin position="200"/>
        <end position="209"/>
    </location>
</feature>
<dbReference type="GO" id="GO:0007157">
    <property type="term" value="P:heterophilic cell-cell adhesion via plasma membrane cell adhesion molecules"/>
    <property type="evidence" value="ECO:0007669"/>
    <property type="project" value="UniProtKB-ARBA"/>
</dbReference>
<proteinExistence type="predicted"/>
<organism evidence="8">
    <name type="scientific">Clastoptera arizonana</name>
    <name type="common">Arizona spittle bug</name>
    <dbReference type="NCBI Taxonomy" id="38151"/>
    <lineage>
        <taxon>Eukaryota</taxon>
        <taxon>Metazoa</taxon>
        <taxon>Ecdysozoa</taxon>
        <taxon>Arthropoda</taxon>
        <taxon>Hexapoda</taxon>
        <taxon>Insecta</taxon>
        <taxon>Pterygota</taxon>
        <taxon>Neoptera</taxon>
        <taxon>Paraneoptera</taxon>
        <taxon>Hemiptera</taxon>
        <taxon>Auchenorrhyncha</taxon>
        <taxon>Cercopoidea</taxon>
        <taxon>Clastopteridae</taxon>
        <taxon>Clastoptera</taxon>
    </lineage>
</organism>
<feature type="compositionally biased region" description="Polar residues" evidence="5">
    <location>
        <begin position="143"/>
        <end position="159"/>
    </location>
</feature>
<feature type="compositionally biased region" description="Acidic residues" evidence="5">
    <location>
        <begin position="168"/>
        <end position="179"/>
    </location>
</feature>
<keyword evidence="6" id="KW-0812">Transmembrane</keyword>
<feature type="transmembrane region" description="Helical" evidence="6">
    <location>
        <begin position="377"/>
        <end position="401"/>
    </location>
</feature>
<dbReference type="InterPro" id="IPR018184">
    <property type="entry name" value="Integrin_alpha_C_CS"/>
</dbReference>
<evidence type="ECO:0000256" key="6">
    <source>
        <dbReference type="SAM" id="Phobius"/>
    </source>
</evidence>
<feature type="compositionally biased region" description="Low complexity" evidence="5">
    <location>
        <begin position="101"/>
        <end position="114"/>
    </location>
</feature>
<sequence length="433" mass="47802">QRGSAQDTRGYEQSSGSQQRGSAQDTRGYEHSSGFQQGGSSQDTRRYEQASESQQGNTRHYESGSSRQQGGYSGISTISQGSRGGGNTYDLNIQGNRDASRSQSAGSSSFDSLAGVALGPRDGVARTYTFDVNTDKNEDRHLTSGNQMNTSRSSGSKHYSSAAFDTGRDEEYDSYDDNDQGQGKDNIGRDNVDYDNVDRSGYSSSSRWSMATRTSGGNVRNKDVHRASSHVDGDYSGGHVRTRTYQESHAEENRLEEPYEDHNSKLKLYPRYRRQVENGQEDLGKSLQCGPTSCTRIKCTIGPLTKDQEAGIAFRSRVWVQTLKKFAYNPEVQLSSLVGGKVTKLPHIGTPDQTSIHTHEIMTQVLPRETGVKPEVVPLWVVVVSACAGAIILMLLIYLLYKCGFFKRNRPTNVPEKEPLNRNGHYQSGDEAL</sequence>
<feature type="compositionally biased region" description="Low complexity" evidence="5">
    <location>
        <begin position="32"/>
        <end position="42"/>
    </location>
</feature>
<dbReference type="GO" id="GO:0008305">
    <property type="term" value="C:integrin complex"/>
    <property type="evidence" value="ECO:0007669"/>
    <property type="project" value="TreeGrafter"/>
</dbReference>
<feature type="compositionally biased region" description="Basic and acidic residues" evidence="5">
    <location>
        <begin position="186"/>
        <end position="198"/>
    </location>
</feature>
<feature type="compositionally biased region" description="Low complexity" evidence="5">
    <location>
        <begin position="13"/>
        <end position="24"/>
    </location>
</feature>
<feature type="region of interest" description="Disordered" evidence="5">
    <location>
        <begin position="412"/>
        <end position="433"/>
    </location>
</feature>
<keyword evidence="2" id="KW-0401">Integrin</keyword>
<evidence type="ECO:0000256" key="3">
    <source>
        <dbReference type="ARBA" id="ARBA00023136"/>
    </source>
</evidence>
<evidence type="ECO:0000313" key="8">
    <source>
        <dbReference type="EMBL" id="JAS35392.1"/>
    </source>
</evidence>
<evidence type="ECO:0000256" key="1">
    <source>
        <dbReference type="ARBA" id="ARBA00004479"/>
    </source>
</evidence>
<dbReference type="SUPFAM" id="SSF69179">
    <property type="entry name" value="Integrin domains"/>
    <property type="match status" value="1"/>
</dbReference>
<dbReference type="AlphaFoldDB" id="A0A1B6EBT3"/>
<name>A0A1B6EBT3_9HEMI</name>
<evidence type="ECO:0000256" key="4">
    <source>
        <dbReference type="ARBA" id="ARBA00023180"/>
    </source>
</evidence>
<dbReference type="PANTHER" id="PTHR23220">
    <property type="entry name" value="INTEGRIN ALPHA"/>
    <property type="match status" value="1"/>
</dbReference>
<dbReference type="Gene3D" id="1.20.5.930">
    <property type="entry name" value="Bicelle-embedded integrin alpha(iib) transmembrane segment"/>
    <property type="match status" value="1"/>
</dbReference>
<gene>
    <name evidence="8" type="ORF">g.19600</name>
</gene>
<dbReference type="GO" id="GO:0005178">
    <property type="term" value="F:integrin binding"/>
    <property type="evidence" value="ECO:0007669"/>
    <property type="project" value="TreeGrafter"/>
</dbReference>
<reference evidence="8" key="1">
    <citation type="submission" date="2015-12" db="EMBL/GenBank/DDBJ databases">
        <title>De novo transcriptome assembly of four potential Pierce s Disease insect vectors from Arizona vineyards.</title>
        <authorList>
            <person name="Tassone E.E."/>
        </authorList>
    </citation>
    <scope>NUCLEOTIDE SEQUENCE</scope>
</reference>
<feature type="domain" description="Integrin alpha third immunoglobulin-like" evidence="7">
    <location>
        <begin position="260"/>
        <end position="367"/>
    </location>
</feature>
<evidence type="ECO:0000256" key="2">
    <source>
        <dbReference type="ARBA" id="ARBA00023037"/>
    </source>
</evidence>
<dbReference type="EMBL" id="GEDC01001906">
    <property type="protein sequence ID" value="JAS35392.1"/>
    <property type="molecule type" value="Transcribed_RNA"/>
</dbReference>
<evidence type="ECO:0000259" key="7">
    <source>
        <dbReference type="Pfam" id="PF20806"/>
    </source>
</evidence>
<feature type="region of interest" description="Disordered" evidence="5">
    <location>
        <begin position="1"/>
        <end position="222"/>
    </location>
</feature>
<keyword evidence="3 6" id="KW-0472">Membrane</keyword>
<accession>A0A1B6EBT3</accession>
<dbReference type="InterPro" id="IPR048286">
    <property type="entry name" value="Integrin_alpha_Ig-like_3"/>
</dbReference>
<dbReference type="PROSITE" id="PS00242">
    <property type="entry name" value="INTEGRIN_ALPHA"/>
    <property type="match status" value="1"/>
</dbReference>
<keyword evidence="4" id="KW-0325">Glycoprotein</keyword>
<dbReference type="GO" id="GO:0007160">
    <property type="term" value="P:cell-matrix adhesion"/>
    <property type="evidence" value="ECO:0007669"/>
    <property type="project" value="TreeGrafter"/>
</dbReference>
<feature type="non-terminal residue" evidence="8">
    <location>
        <position position="1"/>
    </location>
</feature>
<keyword evidence="6" id="KW-1133">Transmembrane helix</keyword>
<dbReference type="Pfam" id="PF20806">
    <property type="entry name" value="Integrin_A_Ig_3"/>
    <property type="match status" value="1"/>
</dbReference>
<dbReference type="GO" id="GO:0009897">
    <property type="term" value="C:external side of plasma membrane"/>
    <property type="evidence" value="ECO:0007669"/>
    <property type="project" value="TreeGrafter"/>
</dbReference>
<dbReference type="InterPro" id="IPR032695">
    <property type="entry name" value="Integrin_dom_sf"/>
</dbReference>
<dbReference type="GO" id="GO:0007229">
    <property type="term" value="P:integrin-mediated signaling pathway"/>
    <property type="evidence" value="ECO:0007669"/>
    <property type="project" value="UniProtKB-KW"/>
</dbReference>
<comment type="subcellular location">
    <subcellularLocation>
        <location evidence="1">Membrane</location>
        <topology evidence="1">Single-pass type I membrane protein</topology>
    </subcellularLocation>
</comment>
<protein>
    <recommendedName>
        <fullName evidence="7">Integrin alpha third immunoglobulin-like domain-containing protein</fullName>
    </recommendedName>
</protein>
<dbReference type="Gene3D" id="2.60.40.1530">
    <property type="entry name" value="ntegrin, alpha v. Chain A, domain 4"/>
    <property type="match status" value="1"/>
</dbReference>
<feature type="compositionally biased region" description="Low complexity" evidence="5">
    <location>
        <begin position="63"/>
        <end position="76"/>
    </location>
</feature>
<dbReference type="GO" id="GO:0033627">
    <property type="term" value="P:cell adhesion mediated by integrin"/>
    <property type="evidence" value="ECO:0007669"/>
    <property type="project" value="TreeGrafter"/>
</dbReference>
<dbReference type="Pfam" id="PF00357">
    <property type="entry name" value="Integrin_alpha"/>
    <property type="match status" value="1"/>
</dbReference>
<evidence type="ECO:0000256" key="5">
    <source>
        <dbReference type="SAM" id="MobiDB-lite"/>
    </source>
</evidence>